<evidence type="ECO:0000313" key="2">
    <source>
        <dbReference type="EMBL" id="RDU58957.1"/>
    </source>
</evidence>
<proteinExistence type="predicted"/>
<gene>
    <name evidence="2" type="ORF">CQA63_08705</name>
</gene>
<name>A0A3D8I1K0_9HELI</name>
<dbReference type="Proteomes" id="UP000256599">
    <property type="component" value="Unassembled WGS sequence"/>
</dbReference>
<dbReference type="OrthoDB" id="5314481at2"/>
<keyword evidence="1" id="KW-0732">Signal</keyword>
<accession>A0A3D8I1K0</accession>
<keyword evidence="3" id="KW-1185">Reference proteome</keyword>
<dbReference type="AlphaFoldDB" id="A0A3D8I1K0"/>
<dbReference type="RefSeq" id="WP_104700432.1">
    <property type="nucleotide sequence ID" value="NZ_FZPP01000032.1"/>
</dbReference>
<evidence type="ECO:0000256" key="1">
    <source>
        <dbReference type="SAM" id="SignalP"/>
    </source>
</evidence>
<sequence length="504" mass="54844">MKKYTLGLFTSFVCISQALGAQPLEVAPQNKEQTREKEVQNGSGEVNLSSILQDFLQNVSAKGFAFGRYSSISGDNGSGSAWQYRAKLDITTGKAYGYSFTGGVLFAQGSSAIDQGRVSHGDIQGARGIAFNNNFADRFNVATMYISKDIEGDSLKSKIDVGRMNIVSPLTNKDLDLGLGGQIKLQHKFSSKAQLGYNLAAFESWMTDHIAYNVRRRAPMKGTSSVADQQTSAIGIGNNLSMLHIYGKDIAGGLHFNLVYANIWNLFDFMTLGDIGYKFKFGSHSIGILTQAAFAGMNKDPYITLGHNGAEVFSNLNREFRDFSAQHRGVYNVQINYKNNSLSSKLGFLGSFAQGYGVLLAHKSGIDTAGKFWNGNMTATYDGLGIFGSGSFKNTSIGIIYAAMQYKISSAWSVGLDVSYIFGDNHFPVLNVMKPEKATIDLSTTNNNGTLSGGKTSFIDATFMEIAPSINYTLMKNLVASFTCAFFTGDIQFFKTQTTLRLGF</sequence>
<feature type="chain" id="PRO_5017620464" description="Outer membrane protein" evidence="1">
    <location>
        <begin position="21"/>
        <end position="504"/>
    </location>
</feature>
<evidence type="ECO:0008006" key="4">
    <source>
        <dbReference type="Google" id="ProtNLM"/>
    </source>
</evidence>
<reference evidence="2 3" key="1">
    <citation type="submission" date="2018-04" db="EMBL/GenBank/DDBJ databases">
        <title>Novel Campyloabacter and Helicobacter Species and Strains.</title>
        <authorList>
            <person name="Mannion A.J."/>
            <person name="Shen Z."/>
            <person name="Fox J.G."/>
        </authorList>
    </citation>
    <scope>NUCLEOTIDE SEQUENCE [LARGE SCALE GENOMIC DNA]</scope>
    <source>
        <strain evidence="2 3">MIT 98-6070</strain>
    </source>
</reference>
<evidence type="ECO:0000313" key="3">
    <source>
        <dbReference type="Proteomes" id="UP000256599"/>
    </source>
</evidence>
<comment type="caution">
    <text evidence="2">The sequence shown here is derived from an EMBL/GenBank/DDBJ whole genome shotgun (WGS) entry which is preliminary data.</text>
</comment>
<protein>
    <recommendedName>
        <fullName evidence="4">Outer membrane protein</fullName>
    </recommendedName>
</protein>
<dbReference type="EMBL" id="NXLR01000024">
    <property type="protein sequence ID" value="RDU58957.1"/>
    <property type="molecule type" value="Genomic_DNA"/>
</dbReference>
<feature type="signal peptide" evidence="1">
    <location>
        <begin position="1"/>
        <end position="20"/>
    </location>
</feature>
<organism evidence="2 3">
    <name type="scientific">Helicobacter marmotae</name>
    <dbReference type="NCBI Taxonomy" id="152490"/>
    <lineage>
        <taxon>Bacteria</taxon>
        <taxon>Pseudomonadati</taxon>
        <taxon>Campylobacterota</taxon>
        <taxon>Epsilonproteobacteria</taxon>
        <taxon>Campylobacterales</taxon>
        <taxon>Helicobacteraceae</taxon>
        <taxon>Helicobacter</taxon>
    </lineage>
</organism>